<feature type="region of interest" description="Disordered" evidence="3">
    <location>
        <begin position="448"/>
        <end position="489"/>
    </location>
</feature>
<dbReference type="PANTHER" id="PTHR46136">
    <property type="entry name" value="TRANSCRIPTION FACTOR GTE8"/>
    <property type="match status" value="1"/>
</dbReference>
<comment type="caution">
    <text evidence="5">The sequence shown here is derived from an EMBL/GenBank/DDBJ whole genome shotgun (WGS) entry which is preliminary data.</text>
</comment>
<reference evidence="6" key="1">
    <citation type="submission" date="2017-04" db="EMBL/GenBank/DDBJ databases">
        <title>Plasmodium gonderi genome.</title>
        <authorList>
            <person name="Arisue N."/>
            <person name="Honma H."/>
            <person name="Kawai S."/>
            <person name="Tougan T."/>
            <person name="Tanabe K."/>
            <person name="Horii T."/>
        </authorList>
    </citation>
    <scope>NUCLEOTIDE SEQUENCE [LARGE SCALE GENOMIC DNA]</scope>
    <source>
        <strain evidence="6">ATCC 30045</strain>
    </source>
</reference>
<feature type="compositionally biased region" description="Polar residues" evidence="3">
    <location>
        <begin position="448"/>
        <end position="466"/>
    </location>
</feature>
<dbReference type="CDD" id="cd04369">
    <property type="entry name" value="Bromodomain"/>
    <property type="match status" value="1"/>
</dbReference>
<dbReference type="RefSeq" id="XP_028546102.1">
    <property type="nucleotide sequence ID" value="XM_028690301.1"/>
</dbReference>
<feature type="compositionally biased region" description="Low complexity" evidence="3">
    <location>
        <begin position="919"/>
        <end position="942"/>
    </location>
</feature>
<protein>
    <submittedName>
        <fullName evidence="5">Bromodomain protein</fullName>
    </submittedName>
</protein>
<dbReference type="PANTHER" id="PTHR46136:SF1">
    <property type="entry name" value="TRANSCRIPTION FACTOR GTE11-RELATED"/>
    <property type="match status" value="1"/>
</dbReference>
<feature type="domain" description="Bromo" evidence="4">
    <location>
        <begin position="532"/>
        <end position="604"/>
    </location>
</feature>
<feature type="compositionally biased region" description="Basic and acidic residues" evidence="3">
    <location>
        <begin position="193"/>
        <end position="205"/>
    </location>
</feature>
<feature type="compositionally biased region" description="Low complexity" evidence="3">
    <location>
        <begin position="659"/>
        <end position="674"/>
    </location>
</feature>
<feature type="compositionally biased region" description="Polar residues" evidence="3">
    <location>
        <begin position="183"/>
        <end position="192"/>
    </location>
</feature>
<dbReference type="Proteomes" id="UP000195521">
    <property type="component" value="Unassembled WGS sequence"/>
</dbReference>
<dbReference type="OrthoDB" id="21449at2759"/>
<feature type="compositionally biased region" description="Acidic residues" evidence="3">
    <location>
        <begin position="979"/>
        <end position="993"/>
    </location>
</feature>
<name>A0A1Y1JSW3_PLAGO</name>
<feature type="region of interest" description="Disordered" evidence="3">
    <location>
        <begin position="174"/>
        <end position="209"/>
    </location>
</feature>
<dbReference type="AlphaFoldDB" id="A0A1Y1JSW3"/>
<feature type="region of interest" description="Disordered" evidence="3">
    <location>
        <begin position="912"/>
        <end position="1031"/>
    </location>
</feature>
<feature type="compositionally biased region" description="Low complexity" evidence="3">
    <location>
        <begin position="955"/>
        <end position="978"/>
    </location>
</feature>
<gene>
    <name evidence="5" type="ORF">PGO_143100</name>
</gene>
<dbReference type="InterPro" id="IPR036427">
    <property type="entry name" value="Bromodomain-like_sf"/>
</dbReference>
<proteinExistence type="predicted"/>
<feature type="region of interest" description="Disordered" evidence="3">
    <location>
        <begin position="659"/>
        <end position="694"/>
    </location>
</feature>
<dbReference type="OMA" id="NIYDAGK"/>
<feature type="compositionally biased region" description="Basic and acidic residues" evidence="3">
    <location>
        <begin position="317"/>
        <end position="327"/>
    </location>
</feature>
<evidence type="ECO:0000313" key="6">
    <source>
        <dbReference type="Proteomes" id="UP000195521"/>
    </source>
</evidence>
<dbReference type="PROSITE" id="PS50014">
    <property type="entry name" value="BROMODOMAIN_2"/>
    <property type="match status" value="1"/>
</dbReference>
<keyword evidence="6" id="KW-1185">Reference proteome</keyword>
<evidence type="ECO:0000256" key="2">
    <source>
        <dbReference type="PROSITE-ProRule" id="PRU00035"/>
    </source>
</evidence>
<evidence type="ECO:0000259" key="4">
    <source>
        <dbReference type="PROSITE" id="PS50014"/>
    </source>
</evidence>
<dbReference type="InterPro" id="IPR001487">
    <property type="entry name" value="Bromodomain"/>
</dbReference>
<evidence type="ECO:0000256" key="3">
    <source>
        <dbReference type="SAM" id="MobiDB-lite"/>
    </source>
</evidence>
<evidence type="ECO:0000256" key="1">
    <source>
        <dbReference type="ARBA" id="ARBA00023117"/>
    </source>
</evidence>
<dbReference type="PRINTS" id="PR00503">
    <property type="entry name" value="BROMODOMAIN"/>
</dbReference>
<dbReference type="GeneID" id="39750258"/>
<evidence type="ECO:0000313" key="5">
    <source>
        <dbReference type="EMBL" id="GAW83513.1"/>
    </source>
</evidence>
<feature type="region of interest" description="Disordered" evidence="3">
    <location>
        <begin position="300"/>
        <end position="408"/>
    </location>
</feature>
<dbReference type="InterPro" id="IPR052442">
    <property type="entry name" value="Env_Response_Regulator"/>
</dbReference>
<feature type="compositionally biased region" description="Low complexity" evidence="3">
    <location>
        <begin position="385"/>
        <end position="395"/>
    </location>
</feature>
<sequence>MNSNNHEIDVVSNDNNTCSSNISSVNNINNNLNHIDCDKNINGGIINANHFNSSNNLEDLAKGDNNDLLGLKNAHMRNKNMNNYRSFSNENTIDDNGNDINFLNDDDNDNYNEINENNSSGNIGVMIECMNISNNNGNVDNSTQAIGINNVDQGQSECNDVSRNINENNNDIINNCTKDDGSHNMNNSNNGQTRDDGHTNRDKKNLQNSNYKSAFFRNVDEVRSFERGILYLTDEEFNYISNAVNLLGFRFFEIPSEKSKNEKRNTYSSVSKRHLNEIKNLRCSLSNNIYDAGKRKSKKTFDRYYSKDETSSTTTKDNNDIQKEINRKRGIGGGYNNYEDDNNSNPYDDDNKYNNSNLVSNNTSTFGASSNRGLGGGGYNNKMASSNGSGINNKINENDKFSQGKNNNMLKKSSLTKSEMNNNNSVNEIVCGTYTDVGKGKSYKYIGSNNSKNNNTSLHHNQSNYKQGAATSATSGGGKEVQKKRQRNNINSVHEDDMVDEYEQHKRTYKKRIYKTNNPWKNWCFKILHKLKKKEICCWFLKPVNPELDGIPNYFNIIKNPMDFETIENKLLTNKYNNPFEWQQDVRQIFFNAFTYHKVKNCVWNDAYKLAKEFDKLVKQNTEMKNILHECTKGTNSMFLDMNKYNEILAEKYDYDENNNNTTSSSYTGSSSEEISSDEYHNNKRYNKNNSSSNAYSVKKKNMMMHGGGGAGSNASSFHNMTGSNHMYGAHNRKGPAGGGGADTKLNRMNKQLSSMPSKNARDKFMNNKKDNCFNLGNNKGNSKMNMNNNNNNNNNIEFEPPSVGTIPEPPGIQKIGANDKGLNNYQVNLLFKNLRRLAPNQRRAALEIIQDDLGILAENHMFDRFFTFDTDLLSIEKQKRIFLYINHMGRINLEQYKASLIPSDHMPNCNIPKGKMPIKNMNNKNYLNNINSLSNNNNSNNPHFDKRRTNRYLSSSSNSSDSSSSNSSDSSTYSTSSDDSETEDSDSDMDSDSYDKKKSRKQLSSNERKKEIVTNKYFDNNRRKPIPQYKPIDENKKNIQFRAAMGGGMHSDILASMDGSKNSKKNLKNSGTAWPEWKGQVIQQAILTQHQANVPLNKKELIAEGYDAKI</sequence>
<dbReference type="EMBL" id="BDQF01000015">
    <property type="protein sequence ID" value="GAW83513.1"/>
    <property type="molecule type" value="Genomic_DNA"/>
</dbReference>
<dbReference type="SMART" id="SM00297">
    <property type="entry name" value="BROMO"/>
    <property type="match status" value="1"/>
</dbReference>
<feature type="compositionally biased region" description="Low complexity" evidence="3">
    <location>
        <begin position="353"/>
        <end position="364"/>
    </location>
</feature>
<organism evidence="5 6">
    <name type="scientific">Plasmodium gonderi</name>
    <dbReference type="NCBI Taxonomy" id="77519"/>
    <lineage>
        <taxon>Eukaryota</taxon>
        <taxon>Sar</taxon>
        <taxon>Alveolata</taxon>
        <taxon>Apicomplexa</taxon>
        <taxon>Aconoidasida</taxon>
        <taxon>Haemosporida</taxon>
        <taxon>Plasmodiidae</taxon>
        <taxon>Plasmodium</taxon>
        <taxon>Plasmodium (Plasmodium)</taxon>
    </lineage>
</organism>
<feature type="compositionally biased region" description="Basic and acidic residues" evidence="3">
    <location>
        <begin position="300"/>
        <end position="310"/>
    </location>
</feature>
<dbReference type="SUPFAM" id="SSF47370">
    <property type="entry name" value="Bromodomain"/>
    <property type="match status" value="1"/>
</dbReference>
<keyword evidence="1 2" id="KW-0103">Bromodomain</keyword>
<dbReference type="Pfam" id="PF00439">
    <property type="entry name" value="Bromodomain"/>
    <property type="match status" value="1"/>
</dbReference>
<accession>A0A1Y1JSW3</accession>
<dbReference type="Gene3D" id="1.20.920.10">
    <property type="entry name" value="Bromodomain-like"/>
    <property type="match status" value="1"/>
</dbReference>